<sequence>MGGGTNCNLDGDDRPCQKLASRHDDEYNSEVAAELINESHILQFTFQQKDKAYPYVIYLPGRMAAPLGPPQPPDPTIPGPPPVLYAKGWLPCEFVEQLQDSNGLPVTVSTAKAESIYCARATFGHGLTWRSTVINGTAHALTFEKKDACGDYEITEQDIKGNEKLWGLHKIVNGIIPDQWENTRSPMKKEVDLVLVLRVDIDPKQSHVRVRHGFNRWEVGWETSKPDEYWQGTIPVWETYGDPFYGDTKQDFPLRLKRFFDQKSRKNKGYAMAQAGKDSFP</sequence>
<dbReference type="PANTHER" id="PTHR34071">
    <property type="entry name" value="5-NITROIMIDAZOLE ANTIBIOTICS RESISTANCE PROTEIN, NIMA-FAMILY-RELATED PROTEIN-RELATED"/>
    <property type="match status" value="1"/>
</dbReference>
<accession>A0A7H8REI4</accession>
<dbReference type="EMBL" id="CP055903">
    <property type="protein sequence ID" value="QKX64686.1"/>
    <property type="molecule type" value="Genomic_DNA"/>
</dbReference>
<dbReference type="AlphaFoldDB" id="A0A7H8REI4"/>
<dbReference type="SUPFAM" id="SSF50475">
    <property type="entry name" value="FMN-binding split barrel"/>
    <property type="match status" value="1"/>
</dbReference>
<dbReference type="PANTHER" id="PTHR34071:SF2">
    <property type="entry name" value="FLAVIN-NUCLEOTIDE-BINDING PROTEIN"/>
    <property type="match status" value="1"/>
</dbReference>
<protein>
    <submittedName>
        <fullName evidence="1">Uncharacterized protein</fullName>
    </submittedName>
</protein>
<dbReference type="RefSeq" id="XP_035350859.1">
    <property type="nucleotide sequence ID" value="XM_035494966.1"/>
</dbReference>
<organism evidence="1 2">
    <name type="scientific">Talaromyces rugulosus</name>
    <name type="common">Penicillium rugulosum</name>
    <dbReference type="NCBI Taxonomy" id="121627"/>
    <lineage>
        <taxon>Eukaryota</taxon>
        <taxon>Fungi</taxon>
        <taxon>Dikarya</taxon>
        <taxon>Ascomycota</taxon>
        <taxon>Pezizomycotina</taxon>
        <taxon>Eurotiomycetes</taxon>
        <taxon>Eurotiomycetidae</taxon>
        <taxon>Eurotiales</taxon>
        <taxon>Trichocomaceae</taxon>
        <taxon>Talaromyces</taxon>
        <taxon>Talaromyces sect. Islandici</taxon>
    </lineage>
</organism>
<dbReference type="KEGG" id="trg:TRUGW13939_11862"/>
<dbReference type="InterPro" id="IPR012349">
    <property type="entry name" value="Split_barrel_FMN-bd"/>
</dbReference>
<name>A0A7H8REI4_TALRU</name>
<evidence type="ECO:0000313" key="1">
    <source>
        <dbReference type="EMBL" id="QKX64686.1"/>
    </source>
</evidence>
<dbReference type="Proteomes" id="UP000509510">
    <property type="component" value="Chromosome VI"/>
</dbReference>
<keyword evidence="2" id="KW-1185">Reference proteome</keyword>
<dbReference type="Gene3D" id="2.30.110.10">
    <property type="entry name" value="Electron Transport, Fmn-binding Protein, Chain A"/>
    <property type="match status" value="1"/>
</dbReference>
<proteinExistence type="predicted"/>
<gene>
    <name evidence="1" type="ORF">TRUGW13939_11862</name>
</gene>
<dbReference type="OrthoDB" id="444432at2759"/>
<evidence type="ECO:0000313" key="2">
    <source>
        <dbReference type="Proteomes" id="UP000509510"/>
    </source>
</evidence>
<reference evidence="2" key="1">
    <citation type="submission" date="2020-06" db="EMBL/GenBank/DDBJ databases">
        <title>A chromosome-scale genome assembly of Talaromyces rugulosus W13939.</title>
        <authorList>
            <person name="Wang B."/>
            <person name="Guo L."/>
            <person name="Ye K."/>
            <person name="Wang L."/>
        </authorList>
    </citation>
    <scope>NUCLEOTIDE SEQUENCE [LARGE SCALE GENOMIC DNA]</scope>
    <source>
        <strain evidence="2">W13939</strain>
    </source>
</reference>
<dbReference type="GeneID" id="55999338"/>